<dbReference type="InterPro" id="IPR008928">
    <property type="entry name" value="6-hairpin_glycosidase_sf"/>
</dbReference>
<evidence type="ECO:0000313" key="3">
    <source>
        <dbReference type="Proteomes" id="UP001378956"/>
    </source>
</evidence>
<dbReference type="PANTHER" id="PTHR34987:SF4">
    <property type="entry name" value="ALPHA-L-RHAMNOSIDASE C-TERMINAL DOMAIN-CONTAINING PROTEIN"/>
    <property type="match status" value="1"/>
</dbReference>
<dbReference type="InterPro" id="IPR035398">
    <property type="entry name" value="Bac_rhamnosid_C"/>
</dbReference>
<proteinExistence type="predicted"/>
<accession>A0ABU8NG74</accession>
<name>A0ABU8NG74_9SPHI</name>
<reference evidence="2 3" key="1">
    <citation type="submission" date="2024-03" db="EMBL/GenBank/DDBJ databases">
        <title>Sequence of Lycoming College Course Isolates.</title>
        <authorList>
            <person name="Plotts O."/>
            <person name="Newman J."/>
        </authorList>
    </citation>
    <scope>NUCLEOTIDE SEQUENCE [LARGE SCALE GENOMIC DNA]</scope>
    <source>
        <strain evidence="2 3">CJB-3</strain>
    </source>
</reference>
<dbReference type="EMBL" id="JBBEUB010000001">
    <property type="protein sequence ID" value="MEJ2901200.1"/>
    <property type="molecule type" value="Genomic_DNA"/>
</dbReference>
<dbReference type="RefSeq" id="WP_337715045.1">
    <property type="nucleotide sequence ID" value="NZ_JBBEUB010000001.1"/>
</dbReference>
<feature type="domain" description="Alpha-L-rhamnosidase C-terminal" evidence="1">
    <location>
        <begin position="521"/>
        <end position="586"/>
    </location>
</feature>
<dbReference type="PANTHER" id="PTHR34987">
    <property type="entry name" value="C, PUTATIVE (AFU_ORTHOLOGUE AFUA_3G02880)-RELATED"/>
    <property type="match status" value="1"/>
</dbReference>
<organism evidence="2 3">
    <name type="scientific">Pedobacter panaciterrae</name>
    <dbReference type="NCBI Taxonomy" id="363849"/>
    <lineage>
        <taxon>Bacteria</taxon>
        <taxon>Pseudomonadati</taxon>
        <taxon>Bacteroidota</taxon>
        <taxon>Sphingobacteriia</taxon>
        <taxon>Sphingobacteriales</taxon>
        <taxon>Sphingobacteriaceae</taxon>
        <taxon>Pedobacter</taxon>
    </lineage>
</organism>
<evidence type="ECO:0000313" key="2">
    <source>
        <dbReference type="EMBL" id="MEJ2901200.1"/>
    </source>
</evidence>
<dbReference type="InterPro" id="IPR012341">
    <property type="entry name" value="6hp_glycosidase-like_sf"/>
</dbReference>
<dbReference type="Pfam" id="PF17390">
    <property type="entry name" value="Bac_rhamnosid_C"/>
    <property type="match status" value="1"/>
</dbReference>
<dbReference type="Gene3D" id="2.60.420.10">
    <property type="entry name" value="Maltose phosphorylase, domain 3"/>
    <property type="match status" value="1"/>
</dbReference>
<dbReference type="Gene3D" id="1.50.10.10">
    <property type="match status" value="1"/>
</dbReference>
<evidence type="ECO:0000259" key="1">
    <source>
        <dbReference type="Pfam" id="PF17390"/>
    </source>
</evidence>
<sequence length="821" mass="92720">MIHLARVFFVITFFVFYSSCIQSVHAQSSIYPLISAKKKLTENPFSPDPLINYSWDDPRASDGLESYSLQPVSWTTSTPDSFNTNEFKKTGVIAVNGKGSICFDFGQTNAGWLEFESDDLIDSVTIGISEYNEPAIVNSGALHPLKTMAPVKHGQTYRLELNPEFYEGVRFGWINVLSHQQNWHIKSLRLVCQVKPVNYQGSFSCSDSELTRIWYTGAYTVKLNLQKDYFGAILMERSDRHSWTGDAYPSQAASMVAFGNYDFVKANTINTADLNNGILSYSLYWVLSLIDYVNYTGDVEFAKRYIDNACKKLDLAYQHFGKSPKLGFYGWDERLGAGFENPDIHESQRAYSMLTIRSWAEFGRLMKQIGRADLAQKYTNYAQQKIAEERKKKNWPNEFGLHASADAINTGLTTPKEDALFYQRNYTDRVNRLSYSPFNEYFIIGAMAKMQKHKEAISAVKDCWAGQIKYGGTTFFEVYRPSWNAIFDKNDAPPNNQCGYTSLTHPWSAGVVKWLSEEVLGIKPLEPGFKVFEIMPHLGDTISYVNGSTPTLNGLISASFNVKSGITILEIPKGTLAKRVAIPLGGNTVKSLSLNGKPILNGEGFQIKDGYINVNNLTPGKYEYKITYKTLNKAAQVKDIPWNYPINIFRQDSLTSGNWKGSYGKEGFVLFNYLQNNKHLQKLPVYVSSVKLRNEANVHSELPADNRVLRNTTGTNRTFGAVVTKDPAPTLQTITMDVQVAGTQSHQIALYFLDWDNKERRSAVEVFDANTLKLISPVQLIKDYQNGKYLIFNYTGSIRIRINHVRGENAAVSGIFFDRHQ</sequence>
<gene>
    <name evidence="2" type="ORF">WAE58_02115</name>
</gene>
<keyword evidence="3" id="KW-1185">Reference proteome</keyword>
<dbReference type="SUPFAM" id="SSF48208">
    <property type="entry name" value="Six-hairpin glycosidases"/>
    <property type="match status" value="1"/>
</dbReference>
<dbReference type="Proteomes" id="UP001378956">
    <property type="component" value="Unassembled WGS sequence"/>
</dbReference>
<comment type="caution">
    <text evidence="2">The sequence shown here is derived from an EMBL/GenBank/DDBJ whole genome shotgun (WGS) entry which is preliminary data.</text>
</comment>
<protein>
    <submittedName>
        <fullName evidence="2">Alpha-L-rhamnosidase C-terminal domain-containing protein</fullName>
    </submittedName>
</protein>